<protein>
    <recommendedName>
        <fullName evidence="13">Zn(2)-C6 fungal-type domain-containing protein</fullName>
    </recommendedName>
</protein>
<name>M5GG30_DACPD</name>
<reference evidence="11 12" key="1">
    <citation type="journal article" date="2012" name="Science">
        <title>The Paleozoic origin of enzymatic lignin decomposition reconstructed from 31 fungal genomes.</title>
        <authorList>
            <person name="Floudas D."/>
            <person name="Binder M."/>
            <person name="Riley R."/>
            <person name="Barry K."/>
            <person name="Blanchette R.A."/>
            <person name="Henrissat B."/>
            <person name="Martinez A.T."/>
            <person name="Otillar R."/>
            <person name="Spatafora J.W."/>
            <person name="Yadav J.S."/>
            <person name="Aerts A."/>
            <person name="Benoit I."/>
            <person name="Boyd A."/>
            <person name="Carlson A."/>
            <person name="Copeland A."/>
            <person name="Coutinho P.M."/>
            <person name="de Vries R.P."/>
            <person name="Ferreira P."/>
            <person name="Findley K."/>
            <person name="Foster B."/>
            <person name="Gaskell J."/>
            <person name="Glotzer D."/>
            <person name="Gorecki P."/>
            <person name="Heitman J."/>
            <person name="Hesse C."/>
            <person name="Hori C."/>
            <person name="Igarashi K."/>
            <person name="Jurgens J.A."/>
            <person name="Kallen N."/>
            <person name="Kersten P."/>
            <person name="Kohler A."/>
            <person name="Kuees U."/>
            <person name="Kumar T.K.A."/>
            <person name="Kuo A."/>
            <person name="LaButti K."/>
            <person name="Larrondo L.F."/>
            <person name="Lindquist E."/>
            <person name="Ling A."/>
            <person name="Lombard V."/>
            <person name="Lucas S."/>
            <person name="Lundell T."/>
            <person name="Martin R."/>
            <person name="McLaughlin D.J."/>
            <person name="Morgenstern I."/>
            <person name="Morin E."/>
            <person name="Murat C."/>
            <person name="Nagy L.G."/>
            <person name="Nolan M."/>
            <person name="Ohm R.A."/>
            <person name="Patyshakuliyeva A."/>
            <person name="Rokas A."/>
            <person name="Ruiz-Duenas F.J."/>
            <person name="Sabat G."/>
            <person name="Salamov A."/>
            <person name="Samejima M."/>
            <person name="Schmutz J."/>
            <person name="Slot J.C."/>
            <person name="St John F."/>
            <person name="Stenlid J."/>
            <person name="Sun H."/>
            <person name="Sun S."/>
            <person name="Syed K."/>
            <person name="Tsang A."/>
            <person name="Wiebenga A."/>
            <person name="Young D."/>
            <person name="Pisabarro A."/>
            <person name="Eastwood D.C."/>
            <person name="Martin F."/>
            <person name="Cullen D."/>
            <person name="Grigoriev I.V."/>
            <person name="Hibbett D.S."/>
        </authorList>
    </citation>
    <scope>NUCLEOTIDE SEQUENCE [LARGE SCALE GENOMIC DNA]</scope>
    <source>
        <strain evidence="11 12">DJM-731 SS1</strain>
    </source>
</reference>
<feature type="region of interest" description="Disordered" evidence="8">
    <location>
        <begin position="189"/>
        <end position="256"/>
    </location>
</feature>
<feature type="compositionally biased region" description="Polar residues" evidence="8">
    <location>
        <begin position="316"/>
        <end position="334"/>
    </location>
</feature>
<dbReference type="SUPFAM" id="SSF57667">
    <property type="entry name" value="beta-beta-alpha zinc fingers"/>
    <property type="match status" value="1"/>
</dbReference>
<keyword evidence="3" id="KW-0862">Zinc</keyword>
<evidence type="ECO:0000256" key="2">
    <source>
        <dbReference type="ARBA" id="ARBA00022771"/>
    </source>
</evidence>
<evidence type="ECO:0000256" key="6">
    <source>
        <dbReference type="ARBA" id="ARBA00023242"/>
    </source>
</evidence>
<dbReference type="FunFam" id="3.30.160.60:FF:002343">
    <property type="entry name" value="Zinc finger protein 33A"/>
    <property type="match status" value="1"/>
</dbReference>
<evidence type="ECO:0000259" key="10">
    <source>
        <dbReference type="PROSITE" id="PS50157"/>
    </source>
</evidence>
<feature type="compositionally biased region" description="Low complexity" evidence="8">
    <location>
        <begin position="604"/>
        <end position="636"/>
    </location>
</feature>
<keyword evidence="12" id="KW-1185">Reference proteome</keyword>
<dbReference type="GeneID" id="63684821"/>
<dbReference type="OMA" id="AYDEGEM"/>
<dbReference type="SMART" id="SM00066">
    <property type="entry name" value="GAL4"/>
    <property type="match status" value="1"/>
</dbReference>
<dbReference type="PROSITE" id="PS50157">
    <property type="entry name" value="ZINC_FINGER_C2H2_2"/>
    <property type="match status" value="2"/>
</dbReference>
<evidence type="ECO:0008006" key="13">
    <source>
        <dbReference type="Google" id="ProtNLM"/>
    </source>
</evidence>
<feature type="compositionally biased region" description="Low complexity" evidence="8">
    <location>
        <begin position="735"/>
        <end position="753"/>
    </location>
</feature>
<feature type="region of interest" description="Disordered" evidence="8">
    <location>
        <begin position="316"/>
        <end position="351"/>
    </location>
</feature>
<evidence type="ECO:0000313" key="11">
    <source>
        <dbReference type="EMBL" id="EJU04773.1"/>
    </source>
</evidence>
<accession>M5GG30</accession>
<dbReference type="RefSeq" id="XP_040631667.1">
    <property type="nucleotide sequence ID" value="XM_040769759.1"/>
</dbReference>
<feature type="compositionally biased region" description="Polar residues" evidence="8">
    <location>
        <begin position="572"/>
        <end position="583"/>
    </location>
</feature>
<dbReference type="PROSITE" id="PS00028">
    <property type="entry name" value="ZINC_FINGER_C2H2_1"/>
    <property type="match status" value="2"/>
</dbReference>
<dbReference type="PANTHER" id="PTHR47660">
    <property type="entry name" value="TRANSCRIPTION FACTOR WITH C2H2 AND ZN(2)-CYS(6) DNA BINDING DOMAIN (EUROFUNG)-RELATED-RELATED"/>
    <property type="match status" value="1"/>
</dbReference>
<dbReference type="STRING" id="1858805.M5GG30"/>
<keyword evidence="2 7" id="KW-0863">Zinc-finger</keyword>
<dbReference type="Proteomes" id="UP000030653">
    <property type="component" value="Unassembled WGS sequence"/>
</dbReference>
<evidence type="ECO:0000256" key="7">
    <source>
        <dbReference type="PROSITE-ProRule" id="PRU00042"/>
    </source>
</evidence>
<dbReference type="SMART" id="SM00355">
    <property type="entry name" value="ZnF_C2H2"/>
    <property type="match status" value="2"/>
</dbReference>
<dbReference type="InterPro" id="IPR036236">
    <property type="entry name" value="Znf_C2H2_sf"/>
</dbReference>
<feature type="region of interest" description="Disordered" evidence="8">
    <location>
        <begin position="53"/>
        <end position="75"/>
    </location>
</feature>
<dbReference type="Gene3D" id="3.30.160.60">
    <property type="entry name" value="Classic Zinc Finger"/>
    <property type="match status" value="2"/>
</dbReference>
<feature type="compositionally biased region" description="Low complexity" evidence="8">
    <location>
        <begin position="335"/>
        <end position="351"/>
    </location>
</feature>
<dbReference type="EMBL" id="JH795857">
    <property type="protein sequence ID" value="EJU04773.1"/>
    <property type="molecule type" value="Genomic_DNA"/>
</dbReference>
<organism evidence="11 12">
    <name type="scientific">Dacryopinax primogenitus (strain DJM 731)</name>
    <name type="common">Brown rot fungus</name>
    <dbReference type="NCBI Taxonomy" id="1858805"/>
    <lineage>
        <taxon>Eukaryota</taxon>
        <taxon>Fungi</taxon>
        <taxon>Dikarya</taxon>
        <taxon>Basidiomycota</taxon>
        <taxon>Agaricomycotina</taxon>
        <taxon>Dacrymycetes</taxon>
        <taxon>Dacrymycetales</taxon>
        <taxon>Dacrymycetaceae</taxon>
        <taxon>Dacryopinax</taxon>
    </lineage>
</organism>
<dbReference type="InterPro" id="IPR036864">
    <property type="entry name" value="Zn2-C6_fun-type_DNA-bd_sf"/>
</dbReference>
<evidence type="ECO:0000256" key="8">
    <source>
        <dbReference type="SAM" id="MobiDB-lite"/>
    </source>
</evidence>
<sequence length="787" mass="84877">MGGDHPCPVCKATFTRPQHVARHMRSHTGDRPYKCQQCGDQFARSDLLSRHVNKCHSHNPQPPGQGKSTAANQDMDDKRRACDQCNHSKVRCDFGIPCGKCIQRKTICTYAKPPKKPVAQKDFSDMPSTSASTSVYDFPPGAHMTMSVPGVPLHYLHPSGAVSNDFGLRAPNIPVFGGIGSDYMQMQAPRNMYDSPSPNAPSLTMSVSTLESAGSSPESQNLSNSPNGVGGKGSRRRSLTVPTQPFPYPQQMYSGGQFPVDNGINTTGRLENGPMSAYPYVGGGLTSGNVSALSQPMSISNNWPMLQNDVNNYLPSGDSSFHTRNPSNASSIDPSSLSNWNGSAESSSSNLNSGMTFPLAPAPTINTNLNNSTFPVMDMSNFVNDEFGRPLTAASDGSFAHALDGLTLQDPSYTDPNALYQQYLTNSMPAPQPTMPNPTENLPTGQTPDLWAAFMSEPFGDNTPTAEKQQQVNGMNMPTPLKGFRPQLLTRLSKSNSMPDLTPLAKAGTPGLLQQQQDDKPPLPRHSRTPGEVGKPLIAPLAANAESLKAYQEACLARQAPALRLLPKVKTSRSPTSTASESLSPHLASTLGIQAASPARERSTSGTSQSSVQTAMGRPYSASQPPPQQSKAAYPYTQPRSGSNLRPPGMAAFPTLSPHTRFLSQSLLAQNMQQQQARPSNKRLPSTTLAPDNAKRALFHNLGHENNEEHEYALFEDDRTEFFSVGQGDRRRRQSVPSVSPPTVRSTSASSVSEEPDRSHASTLRPRIITDAMRFPAAAPQLVNQVQ</sequence>
<dbReference type="Gene3D" id="4.10.240.10">
    <property type="entry name" value="Zn(2)-C6 fungal-type DNA-binding domain"/>
    <property type="match status" value="1"/>
</dbReference>
<dbReference type="GO" id="GO:0008270">
    <property type="term" value="F:zinc ion binding"/>
    <property type="evidence" value="ECO:0007669"/>
    <property type="project" value="UniProtKB-KW"/>
</dbReference>
<feature type="compositionally biased region" description="Polar residues" evidence="8">
    <location>
        <begin position="194"/>
        <end position="227"/>
    </location>
</feature>
<dbReference type="GO" id="GO:0000981">
    <property type="term" value="F:DNA-binding transcription factor activity, RNA polymerase II-specific"/>
    <property type="evidence" value="ECO:0007669"/>
    <property type="project" value="InterPro"/>
</dbReference>
<dbReference type="PANTHER" id="PTHR47660:SF2">
    <property type="entry name" value="TRANSCRIPTION FACTOR WITH C2H2 AND ZN(2)-CYS(6) DNA BINDING DOMAIN (EUROFUNG)"/>
    <property type="match status" value="1"/>
</dbReference>
<keyword evidence="4" id="KW-0805">Transcription regulation</keyword>
<proteinExistence type="predicted"/>
<keyword evidence="1" id="KW-0479">Metal-binding</keyword>
<dbReference type="Pfam" id="PF00172">
    <property type="entry name" value="Zn_clus"/>
    <property type="match status" value="1"/>
</dbReference>
<dbReference type="SUPFAM" id="SSF57701">
    <property type="entry name" value="Zn2/Cys6 DNA-binding domain"/>
    <property type="match status" value="1"/>
</dbReference>
<evidence type="ECO:0000313" key="12">
    <source>
        <dbReference type="Proteomes" id="UP000030653"/>
    </source>
</evidence>
<evidence type="ECO:0000259" key="9">
    <source>
        <dbReference type="PROSITE" id="PS50048"/>
    </source>
</evidence>
<dbReference type="CDD" id="cd00067">
    <property type="entry name" value="GAL4"/>
    <property type="match status" value="1"/>
</dbReference>
<dbReference type="InterPro" id="IPR013087">
    <property type="entry name" value="Znf_C2H2_type"/>
</dbReference>
<dbReference type="OrthoDB" id="6365676at2759"/>
<feature type="domain" description="Zn(2)-C6 fungal-type" evidence="9">
    <location>
        <begin position="81"/>
        <end position="110"/>
    </location>
</feature>
<gene>
    <name evidence="11" type="ORF">DACRYDRAFT_114100</name>
</gene>
<evidence type="ECO:0000256" key="5">
    <source>
        <dbReference type="ARBA" id="ARBA00023163"/>
    </source>
</evidence>
<keyword evidence="6" id="KW-0539">Nucleus</keyword>
<feature type="region of interest" description="Disordered" evidence="8">
    <location>
        <begin position="567"/>
        <end position="656"/>
    </location>
</feature>
<feature type="region of interest" description="Disordered" evidence="8">
    <location>
        <begin position="725"/>
        <end position="768"/>
    </location>
</feature>
<dbReference type="InterPro" id="IPR001138">
    <property type="entry name" value="Zn2Cys6_DnaBD"/>
</dbReference>
<evidence type="ECO:0000256" key="4">
    <source>
        <dbReference type="ARBA" id="ARBA00023015"/>
    </source>
</evidence>
<keyword evidence="5" id="KW-0804">Transcription</keyword>
<evidence type="ECO:0000256" key="1">
    <source>
        <dbReference type="ARBA" id="ARBA00022723"/>
    </source>
</evidence>
<feature type="domain" description="C2H2-type" evidence="10">
    <location>
        <begin position="33"/>
        <end position="63"/>
    </location>
</feature>
<dbReference type="PROSITE" id="PS50048">
    <property type="entry name" value="ZN2_CY6_FUNGAL_2"/>
    <property type="match status" value="1"/>
</dbReference>
<feature type="domain" description="C2H2-type" evidence="10">
    <location>
        <begin position="5"/>
        <end position="32"/>
    </location>
</feature>
<evidence type="ECO:0000256" key="3">
    <source>
        <dbReference type="ARBA" id="ARBA00022833"/>
    </source>
</evidence>
<feature type="region of interest" description="Disordered" evidence="8">
    <location>
        <begin position="494"/>
        <end position="535"/>
    </location>
</feature>
<dbReference type="AlphaFoldDB" id="M5GG30"/>
<dbReference type="HOGENOM" id="CLU_027161_0_0_1"/>